<evidence type="ECO:0000313" key="3">
    <source>
        <dbReference type="EMBL" id="GAA0034746.1"/>
    </source>
</evidence>
<dbReference type="EMBL" id="BAAAAF010000002">
    <property type="protein sequence ID" value="GAA0034746.1"/>
    <property type="molecule type" value="Genomic_DNA"/>
</dbReference>
<accession>A0ABN0SKH7</accession>
<dbReference type="Pfam" id="PF01494">
    <property type="entry name" value="FAD_binding_3"/>
    <property type="match status" value="1"/>
</dbReference>
<dbReference type="SUPFAM" id="SSF51905">
    <property type="entry name" value="FAD/NAD(P)-binding domain"/>
    <property type="match status" value="1"/>
</dbReference>
<dbReference type="Gene3D" id="3.50.50.60">
    <property type="entry name" value="FAD/NAD(P)-binding domain"/>
    <property type="match status" value="1"/>
</dbReference>
<proteinExistence type="predicted"/>
<dbReference type="InterPro" id="IPR036188">
    <property type="entry name" value="FAD/NAD-bd_sf"/>
</dbReference>
<dbReference type="Gene3D" id="3.30.70.2450">
    <property type="match status" value="1"/>
</dbReference>
<dbReference type="PANTHER" id="PTHR43476:SF3">
    <property type="entry name" value="FAD-BINDING MONOOXYGENASE"/>
    <property type="match status" value="1"/>
</dbReference>
<organism evidence="3 4">
    <name type="scientific">Brevibacterium metallidurans</name>
    <dbReference type="NCBI Taxonomy" id="1482676"/>
    <lineage>
        <taxon>Bacteria</taxon>
        <taxon>Bacillati</taxon>
        <taxon>Actinomycetota</taxon>
        <taxon>Actinomycetes</taxon>
        <taxon>Micrococcales</taxon>
        <taxon>Brevibacteriaceae</taxon>
        <taxon>Brevibacterium</taxon>
    </lineage>
</organism>
<keyword evidence="4" id="KW-1185">Reference proteome</keyword>
<gene>
    <name evidence="3" type="ORF">NCCP602_07070</name>
</gene>
<protein>
    <submittedName>
        <fullName evidence="3">Bifunctional 3-(3-hydroxy-phenyl)propionate/3-hydroxycinnamic acid hydroxylase</fullName>
    </submittedName>
</protein>
<evidence type="ECO:0000259" key="2">
    <source>
        <dbReference type="Pfam" id="PF01494"/>
    </source>
</evidence>
<keyword evidence="1" id="KW-0560">Oxidoreductase</keyword>
<dbReference type="Proteomes" id="UP001498238">
    <property type="component" value="Unassembled WGS sequence"/>
</dbReference>
<evidence type="ECO:0000313" key="4">
    <source>
        <dbReference type="Proteomes" id="UP001498238"/>
    </source>
</evidence>
<reference evidence="3 4" key="1">
    <citation type="submission" date="2024-01" db="EMBL/GenBank/DDBJ databases">
        <title>Characterization of antibiotic resistant novel bacterial strains and their environmental applications.</title>
        <authorList>
            <person name="Manzoor S."/>
            <person name="Abbas S."/>
            <person name="Arshad M."/>
            <person name="Ahmed I."/>
        </authorList>
    </citation>
    <scope>NUCLEOTIDE SEQUENCE [LARGE SCALE GENOMIC DNA]</scope>
    <source>
        <strain evidence="3 4">NCCP-602</strain>
    </source>
</reference>
<name>A0ABN0SKH7_9MICO</name>
<dbReference type="RefSeq" id="WP_339391719.1">
    <property type="nucleotide sequence ID" value="NZ_BAAAAF010000002.1"/>
</dbReference>
<comment type="caution">
    <text evidence="3">The sequence shown here is derived from an EMBL/GenBank/DDBJ whole genome shotgun (WGS) entry which is preliminary data.</text>
</comment>
<feature type="domain" description="FAD-binding" evidence="2">
    <location>
        <begin position="5"/>
        <end position="357"/>
    </location>
</feature>
<sequence length="543" mass="60260">MTDVDVDVIQVGYGPAGQVLAAYLGQRGHSVAVLERWPETYRLPRAGHLDHEAMRILQSIGAMETFRLQAIPLPDYNLVNADGEVLIHFDWDSPNPSGWKSDYFMFQPELEEAVDEAVRRHPSVNIDLGWEVSTVVDRGEHVEVHVRRLERIDGKLVPTGEEKTITARYVVGADGANSLVRTQAGIAWEDLGFQEQWLVTDIEPHDPDMEIDMQDTAQICDPKRPTSAFRWLGRHTARWEFMLHKGEDPEQMREDENVWSLLSKWKVTPENSTLMRKTVYTFRSLIASTFRKGRMLLLGDAAHLMPPFMGQGLCSGMRDAANLAWKLDLVLSGRAPDALLDSYTVERRPHARKLIEASMHLGRVICTADPDEAAARDAALLAGEVPPVVFPWLEEGILDGGVSTEVLGRLGLQARVVRGGVDGLADDLLGTGWTVLSGRKDFLDDLDERQQSIARALGMQRVHLSQAVLDTEVSANDIDAEYVRWFRRLGAPIVIVRPDFYVFGTAHSSAELGALLERLADRIGLDVDATPAAGTGKSAVVTP</sequence>
<dbReference type="PRINTS" id="PR00420">
    <property type="entry name" value="RNGMNOXGNASE"/>
</dbReference>
<dbReference type="InterPro" id="IPR002938">
    <property type="entry name" value="FAD-bd"/>
</dbReference>
<dbReference type="PANTHER" id="PTHR43476">
    <property type="entry name" value="3-(3-HYDROXY-PHENYL)PROPIONATE/3-HYDROXYCINNAMIC ACID HYDROXYLASE"/>
    <property type="match status" value="1"/>
</dbReference>
<dbReference type="NCBIfam" id="NF004829">
    <property type="entry name" value="PRK06183.1-3"/>
    <property type="match status" value="1"/>
</dbReference>
<evidence type="ECO:0000256" key="1">
    <source>
        <dbReference type="ARBA" id="ARBA00023002"/>
    </source>
</evidence>
<dbReference type="InterPro" id="IPR050631">
    <property type="entry name" value="PheA/TfdB_FAD_monoxygenase"/>
</dbReference>